<dbReference type="InterPro" id="IPR006553">
    <property type="entry name" value="Leu-rich_rpt_Cys-con_subtyp"/>
</dbReference>
<gene>
    <name evidence="3" type="ORF">Tci_019159</name>
</gene>
<dbReference type="InterPro" id="IPR037278">
    <property type="entry name" value="ARFGAP/RecO"/>
</dbReference>
<accession>A0A6L2KCK0</accession>
<dbReference type="InterPro" id="IPR038508">
    <property type="entry name" value="ArfGAP_dom_sf"/>
</dbReference>
<dbReference type="AlphaFoldDB" id="A0A6L2KCK0"/>
<feature type="compositionally biased region" description="Low complexity" evidence="1">
    <location>
        <begin position="185"/>
        <end position="200"/>
    </location>
</feature>
<dbReference type="Pfam" id="PF01412">
    <property type="entry name" value="ArfGap"/>
    <property type="match status" value="1"/>
</dbReference>
<evidence type="ECO:0000256" key="1">
    <source>
        <dbReference type="SAM" id="MobiDB-lite"/>
    </source>
</evidence>
<name>A0A6L2KCK0_TANCI</name>
<organism evidence="3">
    <name type="scientific">Tanacetum cinerariifolium</name>
    <name type="common">Dalmatian daisy</name>
    <name type="synonym">Chrysanthemum cinerariifolium</name>
    <dbReference type="NCBI Taxonomy" id="118510"/>
    <lineage>
        <taxon>Eukaryota</taxon>
        <taxon>Viridiplantae</taxon>
        <taxon>Streptophyta</taxon>
        <taxon>Embryophyta</taxon>
        <taxon>Tracheophyta</taxon>
        <taxon>Spermatophyta</taxon>
        <taxon>Magnoliopsida</taxon>
        <taxon>eudicotyledons</taxon>
        <taxon>Gunneridae</taxon>
        <taxon>Pentapetalae</taxon>
        <taxon>asterids</taxon>
        <taxon>campanulids</taxon>
        <taxon>Asterales</taxon>
        <taxon>Asteraceae</taxon>
        <taxon>Asteroideae</taxon>
        <taxon>Anthemideae</taxon>
        <taxon>Anthemidinae</taxon>
        <taxon>Tanacetum</taxon>
    </lineage>
</organism>
<dbReference type="SUPFAM" id="SSF57863">
    <property type="entry name" value="ArfGap/RecO-like zinc finger"/>
    <property type="match status" value="1"/>
</dbReference>
<feature type="compositionally biased region" description="Pro residues" evidence="1">
    <location>
        <begin position="246"/>
        <end position="256"/>
    </location>
</feature>
<feature type="region of interest" description="Disordered" evidence="1">
    <location>
        <begin position="148"/>
        <end position="292"/>
    </location>
</feature>
<comment type="caution">
    <text evidence="3">The sequence shown here is derived from an EMBL/GenBank/DDBJ whole genome shotgun (WGS) entry which is preliminary data.</text>
</comment>
<feature type="compositionally biased region" description="Low complexity" evidence="1">
    <location>
        <begin position="103"/>
        <end position="114"/>
    </location>
</feature>
<feature type="region of interest" description="Disordered" evidence="1">
    <location>
        <begin position="77"/>
        <end position="114"/>
    </location>
</feature>
<evidence type="ECO:0000259" key="2">
    <source>
        <dbReference type="SMART" id="SM00105"/>
    </source>
</evidence>
<feature type="domain" description="Arf-GAP" evidence="2">
    <location>
        <begin position="1"/>
        <end position="84"/>
    </location>
</feature>
<feature type="compositionally biased region" description="Pro residues" evidence="1">
    <location>
        <begin position="215"/>
        <end position="226"/>
    </location>
</feature>
<dbReference type="InterPro" id="IPR032675">
    <property type="entry name" value="LRR_dom_sf"/>
</dbReference>
<protein>
    <submittedName>
        <fullName evidence="3">Probable ADP-ribosylation factor GTPase-activating protein AGD14 isoform X1</fullName>
    </submittedName>
</protein>
<feature type="compositionally biased region" description="Basic and acidic residues" evidence="1">
    <location>
        <begin position="148"/>
        <end position="157"/>
    </location>
</feature>
<feature type="compositionally biased region" description="Basic and acidic residues" evidence="1">
    <location>
        <begin position="37"/>
        <end position="59"/>
    </location>
</feature>
<dbReference type="SMART" id="SM00105">
    <property type="entry name" value="ArfGap"/>
    <property type="match status" value="1"/>
</dbReference>
<dbReference type="SMART" id="SM00367">
    <property type="entry name" value="LRR_CC"/>
    <property type="match status" value="2"/>
</dbReference>
<dbReference type="GO" id="GO:0005096">
    <property type="term" value="F:GTPase activator activity"/>
    <property type="evidence" value="ECO:0007669"/>
    <property type="project" value="InterPro"/>
</dbReference>
<evidence type="ECO:0000313" key="3">
    <source>
        <dbReference type="EMBL" id="GEU47181.1"/>
    </source>
</evidence>
<sequence length="835" mass="92042">MTCSGIHREFTHRVKSVSMSKFTSQEVEALQEGGNQRARETFLRDWDPREQRLPDNSNVDKVRDFIKSVYVDKKFFSSKASGKPPRDTLNHRNNEDDTRRASSYHSYSQSPPYDYQYEERRYGKQAPALTKKPGSDRGMFRFLSTSRLSDHVQEDRSGTQSPPSLSQSSGSGKFDGLDLFSALNQPPSTTPASAPLSQSSGSGKFDGLDLFNVPNQPPSTTPPPAPLSQYSGSGKFDGLDLFNVPNQPPSNTPAPTPLSQSSGSRKFHGLDLFDVPNQPPSTTPASAPSAEPQKFDSLDLFNAPNQTQSTTPAPSVESGKFDGLDLFRAPYAPQSTTTTPMAINLFDLSATSSASVASTLSVNQQFKAFEPSVDLFTAMPKQQSADTLNDKSVDTVTQKNDGWASFDMPWHAEPSQDIKSSITVSETSTSDLFHGKFDQTSSPDKSSNWSFQQDFSTSGPASLMNNRWQGGVHDNGVPVNEKNNQSWSSFEESTTTFESIYTKSGEQIPIQAADQYFAWGISENVNMKQADLNTRPAPFLSTTPYALDSFDSSSELPVQHGAESHVVDTKSRNPFDFPSDTDLDPSNMFLDMSSVHSALPNHNMSTPWFSESATMPYAPGTQDALVYLAGQAPSMQIPNIQAQGPVASIDLKANHCAFDTKGVAGILNGGGLQYLKFLNFERCYFVEDDAVMTISKGCRLLHEWNLSFCYKIGVLGWESIGLYAHNLKILNVSYCDNLYSRGLTALYNGCKRLSVWGEVDMEEDFNANLFPARNSQIISREVSIVLLDPPIFLMNGTLKSFDIIRSIWETVVYICGIRQHILACGVRMDRGNTCF</sequence>
<reference evidence="3" key="1">
    <citation type="journal article" date="2019" name="Sci. Rep.">
        <title>Draft genome of Tanacetum cinerariifolium, the natural source of mosquito coil.</title>
        <authorList>
            <person name="Yamashiro T."/>
            <person name="Shiraishi A."/>
            <person name="Satake H."/>
            <person name="Nakayama K."/>
        </authorList>
    </citation>
    <scope>NUCLEOTIDE SEQUENCE</scope>
</reference>
<feature type="compositionally biased region" description="Low complexity" evidence="1">
    <location>
        <begin position="158"/>
        <end position="172"/>
    </location>
</feature>
<feature type="region of interest" description="Disordered" evidence="1">
    <location>
        <begin position="21"/>
        <end position="59"/>
    </location>
</feature>
<dbReference type="SUPFAM" id="SSF52047">
    <property type="entry name" value="RNI-like"/>
    <property type="match status" value="1"/>
</dbReference>
<dbReference type="InterPro" id="IPR044820">
    <property type="entry name" value="AGD14-like"/>
</dbReference>
<dbReference type="EMBL" id="BKCJ010002233">
    <property type="protein sequence ID" value="GEU47181.1"/>
    <property type="molecule type" value="Genomic_DNA"/>
</dbReference>
<feature type="compositionally biased region" description="Basic and acidic residues" evidence="1">
    <location>
        <begin position="84"/>
        <end position="100"/>
    </location>
</feature>
<dbReference type="Gene3D" id="1.10.220.150">
    <property type="entry name" value="Arf GTPase activating protein"/>
    <property type="match status" value="1"/>
</dbReference>
<dbReference type="PANTHER" id="PTHR46085:SF4">
    <property type="entry name" value="ADP-RIBOSYLATION FACTOR GTPASE-ACTIVATING PROTEIN AGD14-RELATED"/>
    <property type="match status" value="1"/>
</dbReference>
<proteinExistence type="predicted"/>
<dbReference type="PANTHER" id="PTHR46085">
    <property type="entry name" value="ARFGAP/RECO-RELATED"/>
    <property type="match status" value="1"/>
</dbReference>
<dbReference type="InterPro" id="IPR001164">
    <property type="entry name" value="ArfGAP_dom"/>
</dbReference>
<dbReference type="Gene3D" id="3.80.10.10">
    <property type="entry name" value="Ribonuclease Inhibitor"/>
    <property type="match status" value="1"/>
</dbReference>